<evidence type="ECO:0000313" key="3">
    <source>
        <dbReference type="EMBL" id="OIQ59768.1"/>
    </source>
</evidence>
<comment type="caution">
    <text evidence="3">The sequence shown here is derived from an EMBL/GenBank/DDBJ whole genome shotgun (WGS) entry which is preliminary data.</text>
</comment>
<dbReference type="InterPro" id="IPR010982">
    <property type="entry name" value="Lambda_DNA-bd_dom_sf"/>
</dbReference>
<dbReference type="OrthoDB" id="114637at2"/>
<dbReference type="Pfam" id="PF01381">
    <property type="entry name" value="HTH_3"/>
    <property type="match status" value="1"/>
</dbReference>
<dbReference type="GO" id="GO:0003677">
    <property type="term" value="F:DNA binding"/>
    <property type="evidence" value="ECO:0007669"/>
    <property type="project" value="UniProtKB-KW"/>
</dbReference>
<feature type="domain" description="HTH cro/C1-type" evidence="2">
    <location>
        <begin position="13"/>
        <end position="67"/>
    </location>
</feature>
<dbReference type="AlphaFoldDB" id="A0A1J5NNB5"/>
<name>A0A1J5NNB5_NEOTH</name>
<dbReference type="SUPFAM" id="SSF47413">
    <property type="entry name" value="lambda repressor-like DNA-binding domains"/>
    <property type="match status" value="1"/>
</dbReference>
<evidence type="ECO:0000259" key="2">
    <source>
        <dbReference type="PROSITE" id="PS50943"/>
    </source>
</evidence>
<keyword evidence="1" id="KW-0238">DNA-binding</keyword>
<dbReference type="Proteomes" id="UP000182811">
    <property type="component" value="Unassembled WGS sequence"/>
</dbReference>
<dbReference type="EMBL" id="MDDC01000007">
    <property type="protein sequence ID" value="OIQ59768.1"/>
    <property type="molecule type" value="Genomic_DNA"/>
</dbReference>
<organism evidence="3 4">
    <name type="scientific">Neomoorella thermoacetica</name>
    <name type="common">Clostridium thermoaceticum</name>
    <dbReference type="NCBI Taxonomy" id="1525"/>
    <lineage>
        <taxon>Bacteria</taxon>
        <taxon>Bacillati</taxon>
        <taxon>Bacillota</taxon>
        <taxon>Clostridia</taxon>
        <taxon>Neomoorellales</taxon>
        <taxon>Neomoorellaceae</taxon>
        <taxon>Neomoorella</taxon>
    </lineage>
</organism>
<dbReference type="Gene3D" id="1.10.260.40">
    <property type="entry name" value="lambda repressor-like DNA-binding domains"/>
    <property type="match status" value="1"/>
</dbReference>
<reference evidence="3 4" key="1">
    <citation type="submission" date="2016-08" db="EMBL/GenBank/DDBJ databases">
        <title>Genome-based comparison of Moorella thermoacetic strains.</title>
        <authorList>
            <person name="Poehlein A."/>
            <person name="Bengelsdorf F.R."/>
            <person name="Esser C."/>
            <person name="Duerre P."/>
            <person name="Daniel R."/>
        </authorList>
    </citation>
    <scope>NUCLEOTIDE SEQUENCE [LARGE SCALE GENOMIC DNA]</scope>
    <source>
        <strain evidence="3 4">DSM 21394</strain>
    </source>
</reference>
<dbReference type="InterPro" id="IPR001387">
    <property type="entry name" value="Cro/C1-type_HTH"/>
</dbReference>
<gene>
    <name evidence="3" type="primary">immR_2</name>
    <name evidence="3" type="ORF">MOTE_10240</name>
</gene>
<proteinExistence type="predicted"/>
<sequence>MSEKLYKELGKKLKIARENAGFTQSQVAKFLGITREQVSYFETGAREIDLSTLSQMADLFGYDLAYFIDVGKDVKDTEVALAFRAKDLKDEDLEVIAKAKRFLLNLDSLRKLVKGEETYNV</sequence>
<dbReference type="RefSeq" id="WP_075516502.1">
    <property type="nucleotide sequence ID" value="NZ_CP136417.1"/>
</dbReference>
<dbReference type="PANTHER" id="PTHR46558">
    <property type="entry name" value="TRACRIPTIONAL REGULATORY PROTEIN-RELATED-RELATED"/>
    <property type="match status" value="1"/>
</dbReference>
<evidence type="ECO:0000313" key="4">
    <source>
        <dbReference type="Proteomes" id="UP000182811"/>
    </source>
</evidence>
<dbReference type="SMART" id="SM00530">
    <property type="entry name" value="HTH_XRE"/>
    <property type="match status" value="1"/>
</dbReference>
<dbReference type="CDD" id="cd00093">
    <property type="entry name" value="HTH_XRE"/>
    <property type="match status" value="1"/>
</dbReference>
<evidence type="ECO:0000256" key="1">
    <source>
        <dbReference type="ARBA" id="ARBA00023125"/>
    </source>
</evidence>
<protein>
    <submittedName>
        <fullName evidence="3">HTH-type transcriptional regulator ImmR</fullName>
    </submittedName>
</protein>
<accession>A0A1J5NNB5</accession>
<dbReference type="PANTHER" id="PTHR46558:SF11">
    <property type="entry name" value="HTH-TYPE TRANSCRIPTIONAL REGULATOR XRE"/>
    <property type="match status" value="1"/>
</dbReference>
<dbReference type="PROSITE" id="PS50943">
    <property type="entry name" value="HTH_CROC1"/>
    <property type="match status" value="1"/>
</dbReference>